<sequence length="107" mass="12476">MYIILRNKHYTLVVKYIQKGETLKEIVDVLINEIKNNKFKIKGLYLDREFFIIEFINYLQNRKTPFIIPCVKIEPGGGIVNTLTGKKATLPTTQCIQKKTKPYSKII</sequence>
<comment type="caution">
    <text evidence="1">The sequence shown here is derived from an EMBL/GenBank/DDBJ whole genome shotgun (WGS) entry which is preliminary data.</text>
</comment>
<gene>
    <name evidence="1" type="ORF">MBCUR_18650</name>
</gene>
<accession>A0A165Z547</accession>
<evidence type="ECO:0000313" key="1">
    <source>
        <dbReference type="EMBL" id="KZX10258.1"/>
    </source>
</evidence>
<dbReference type="AlphaFoldDB" id="A0A165Z547"/>
<dbReference type="Proteomes" id="UP000077245">
    <property type="component" value="Unassembled WGS sequence"/>
</dbReference>
<protein>
    <submittedName>
        <fullName evidence="1">Uncharacterized protein</fullName>
    </submittedName>
</protein>
<keyword evidence="2" id="KW-1185">Reference proteome</keyword>
<reference evidence="1 2" key="1">
    <citation type="submission" date="2016-04" db="EMBL/GenBank/DDBJ databases">
        <title>Genome sequence of Methanobrevibacter curvatus DSM 11111.</title>
        <authorList>
            <person name="Poehlein A."/>
            <person name="Seedorf H."/>
            <person name="Daniel R."/>
        </authorList>
    </citation>
    <scope>NUCLEOTIDE SEQUENCE [LARGE SCALE GENOMIC DNA]</scope>
    <source>
        <strain evidence="1 2">DSM 11111</strain>
    </source>
</reference>
<name>A0A165Z547_9EURY</name>
<evidence type="ECO:0000313" key="2">
    <source>
        <dbReference type="Proteomes" id="UP000077245"/>
    </source>
</evidence>
<proteinExistence type="predicted"/>
<dbReference type="EMBL" id="LWMV01000221">
    <property type="protein sequence ID" value="KZX10258.1"/>
    <property type="molecule type" value="Genomic_DNA"/>
</dbReference>
<dbReference type="PATRIC" id="fig|49547.3.peg.1970"/>
<organism evidence="1 2">
    <name type="scientific">Methanobrevibacter curvatus</name>
    <dbReference type="NCBI Taxonomy" id="49547"/>
    <lineage>
        <taxon>Archaea</taxon>
        <taxon>Methanobacteriati</taxon>
        <taxon>Methanobacteriota</taxon>
        <taxon>Methanomada group</taxon>
        <taxon>Methanobacteria</taxon>
        <taxon>Methanobacteriales</taxon>
        <taxon>Methanobacteriaceae</taxon>
        <taxon>Methanobrevibacter</taxon>
    </lineage>
</organism>